<evidence type="ECO:0000313" key="3">
    <source>
        <dbReference type="Proteomes" id="UP000196158"/>
    </source>
</evidence>
<dbReference type="AlphaFoldDB" id="A0A1X7R685"/>
<dbReference type="GO" id="GO:0005739">
    <property type="term" value="C:mitochondrion"/>
    <property type="evidence" value="ECO:0007669"/>
    <property type="project" value="TreeGrafter"/>
</dbReference>
<name>A0A1X7R685_9SACH</name>
<proteinExistence type="predicted"/>
<organism evidence="2 3">
    <name type="scientific">Maudiozyma saulgeensis</name>
    <dbReference type="NCBI Taxonomy" id="1789683"/>
    <lineage>
        <taxon>Eukaryota</taxon>
        <taxon>Fungi</taxon>
        <taxon>Dikarya</taxon>
        <taxon>Ascomycota</taxon>
        <taxon>Saccharomycotina</taxon>
        <taxon>Saccharomycetes</taxon>
        <taxon>Saccharomycetales</taxon>
        <taxon>Saccharomycetaceae</taxon>
        <taxon>Maudiozyma</taxon>
    </lineage>
</organism>
<dbReference type="Pfam" id="PF09791">
    <property type="entry name" value="Oxidored-like"/>
    <property type="match status" value="1"/>
</dbReference>
<evidence type="ECO:0000313" key="2">
    <source>
        <dbReference type="EMBL" id="SMN21188.1"/>
    </source>
</evidence>
<dbReference type="EMBL" id="FXLY01000007">
    <property type="protein sequence ID" value="SMN21188.1"/>
    <property type="molecule type" value="Genomic_DNA"/>
</dbReference>
<dbReference type="InterPro" id="IPR019180">
    <property type="entry name" value="Oxidoreductase-like_N"/>
</dbReference>
<dbReference type="PANTHER" id="PTHR21193:SF3">
    <property type="entry name" value="OXIDOREDUCTASE-LIKE DOMAIN-CONTAINING PROTEIN 1"/>
    <property type="match status" value="1"/>
</dbReference>
<accession>A0A1X7R685</accession>
<dbReference type="STRING" id="1789683.A0A1X7R685"/>
<dbReference type="Proteomes" id="UP000196158">
    <property type="component" value="Unassembled WGS sequence"/>
</dbReference>
<gene>
    <name evidence="2" type="ORF">KASA_0L02288G</name>
</gene>
<dbReference type="OrthoDB" id="10064411at2759"/>
<dbReference type="PANTHER" id="PTHR21193">
    <property type="entry name" value="OXIDOREDUCTASE-LIKE DOMAIN-CONTAINING PROTEIN 1"/>
    <property type="match status" value="1"/>
</dbReference>
<protein>
    <recommendedName>
        <fullName evidence="1">Oxidoreductase-like domain-containing protein</fullName>
    </recommendedName>
</protein>
<evidence type="ECO:0000259" key="1">
    <source>
        <dbReference type="Pfam" id="PF09791"/>
    </source>
</evidence>
<dbReference type="InterPro" id="IPR039251">
    <property type="entry name" value="OXLD1"/>
</dbReference>
<reference evidence="2 3" key="1">
    <citation type="submission" date="2017-04" db="EMBL/GenBank/DDBJ databases">
        <authorList>
            <person name="Afonso C.L."/>
            <person name="Miller P.J."/>
            <person name="Scott M.A."/>
            <person name="Spackman E."/>
            <person name="Goraichik I."/>
            <person name="Dimitrov K.M."/>
            <person name="Suarez D.L."/>
            <person name="Swayne D.E."/>
        </authorList>
    </citation>
    <scope>NUCLEOTIDE SEQUENCE [LARGE SCALE GENOMIC DNA]</scope>
</reference>
<sequence>MLTRIYSPIVRLYMNSPKIGVINRCIHNSPRQEMLFEGNIIGIGKTEEERMGSIFGGRLKGEPPKSTSRIIVGQSKKIAGIDVPMKPQEPDNCCMSGCINCVWELYNDDVRYWRKQRKLAAEDIAMSNEIWPADWDPPLTAIPMKNVPGVLRKQKLKMDKQVETKKMKSRDEVRSLFPKRESPLPKAVLEARAKNQQLHSSTPKKDILENEDDGWGDVPVHIKAFAEFERKKHILAKENKIKRRRANPLLAQLIKQEEEYANKNKTV</sequence>
<keyword evidence="3" id="KW-1185">Reference proteome</keyword>
<feature type="domain" description="Oxidoreductase-like" evidence="1">
    <location>
        <begin position="78"/>
        <end position="121"/>
    </location>
</feature>